<proteinExistence type="predicted"/>
<dbReference type="Proteomes" id="UP000571817">
    <property type="component" value="Unassembled WGS sequence"/>
</dbReference>
<dbReference type="PANTHER" id="PTHR34473:SF3">
    <property type="entry name" value="TRANSMEMBRANE PROTEIN-RELATED"/>
    <property type="match status" value="1"/>
</dbReference>
<feature type="domain" description="YdbS-like PH" evidence="2">
    <location>
        <begin position="72"/>
        <end position="147"/>
    </location>
</feature>
<feature type="transmembrane region" description="Helical" evidence="1">
    <location>
        <begin position="20"/>
        <end position="40"/>
    </location>
</feature>
<keyword evidence="1" id="KW-0812">Transmembrane</keyword>
<protein>
    <recommendedName>
        <fullName evidence="2">YdbS-like PH domain-containing protein</fullName>
    </recommendedName>
</protein>
<gene>
    <name evidence="3" type="ORF">HNR15_000640</name>
</gene>
<dbReference type="PANTHER" id="PTHR34473">
    <property type="entry name" value="UPF0699 TRANSMEMBRANE PROTEIN YDBS"/>
    <property type="match status" value="1"/>
</dbReference>
<evidence type="ECO:0000256" key="1">
    <source>
        <dbReference type="SAM" id="Phobius"/>
    </source>
</evidence>
<dbReference type="RefSeq" id="WP_343048398.1">
    <property type="nucleotide sequence ID" value="NZ_JACCFW010000001.1"/>
</dbReference>
<evidence type="ECO:0000313" key="3">
    <source>
        <dbReference type="EMBL" id="NYJ73677.1"/>
    </source>
</evidence>
<name>A0A853DAQ1_9MICO</name>
<comment type="caution">
    <text evidence="3">The sequence shown here is derived from an EMBL/GenBank/DDBJ whole genome shotgun (WGS) entry which is preliminary data.</text>
</comment>
<keyword evidence="1" id="KW-0472">Membrane</keyword>
<organism evidence="3 4">
    <name type="scientific">Allobranchiibius huperziae</name>
    <dbReference type="NCBI Taxonomy" id="1874116"/>
    <lineage>
        <taxon>Bacteria</taxon>
        <taxon>Bacillati</taxon>
        <taxon>Actinomycetota</taxon>
        <taxon>Actinomycetes</taxon>
        <taxon>Micrococcales</taxon>
        <taxon>Dermacoccaceae</taxon>
        <taxon>Allobranchiibius</taxon>
    </lineage>
</organism>
<dbReference type="InterPro" id="IPR005182">
    <property type="entry name" value="YdbS-like_PH"/>
</dbReference>
<evidence type="ECO:0000313" key="4">
    <source>
        <dbReference type="Proteomes" id="UP000571817"/>
    </source>
</evidence>
<evidence type="ECO:0000259" key="2">
    <source>
        <dbReference type="Pfam" id="PF03703"/>
    </source>
</evidence>
<reference evidence="3 4" key="1">
    <citation type="submission" date="2020-07" db="EMBL/GenBank/DDBJ databases">
        <title>Sequencing the genomes of 1000 actinobacteria strains.</title>
        <authorList>
            <person name="Klenk H.-P."/>
        </authorList>
    </citation>
    <scope>NUCLEOTIDE SEQUENCE [LARGE SCALE GENOMIC DNA]</scope>
    <source>
        <strain evidence="3 4">DSM 29531</strain>
    </source>
</reference>
<sequence length="161" mass="17541">MDQLREPRHLVAPRAKAMWATQYGVAGVVVLAVVVVLAWTGAITGVWRYVACAAAALLAVVGICVVPFWRYAVHRWEITDTAVYTQRGWLVRERRIAPVSRVQTVDTERGPIDQLFGLTTVTITTASAKGELRIEGLRRGDAEKVVRDLTTATAASPGDAT</sequence>
<dbReference type="EMBL" id="JACCFW010000001">
    <property type="protein sequence ID" value="NYJ73677.1"/>
    <property type="molecule type" value="Genomic_DNA"/>
</dbReference>
<keyword evidence="4" id="KW-1185">Reference proteome</keyword>
<keyword evidence="1" id="KW-1133">Transmembrane helix</keyword>
<accession>A0A853DAQ1</accession>
<feature type="transmembrane region" description="Helical" evidence="1">
    <location>
        <begin position="46"/>
        <end position="69"/>
    </location>
</feature>
<dbReference type="AlphaFoldDB" id="A0A853DAQ1"/>
<dbReference type="Pfam" id="PF03703">
    <property type="entry name" value="bPH_2"/>
    <property type="match status" value="1"/>
</dbReference>